<dbReference type="Pfam" id="PF24968">
    <property type="entry name" value="DUF7770"/>
    <property type="match status" value="1"/>
</dbReference>
<proteinExistence type="predicted"/>
<evidence type="ECO:0000259" key="2">
    <source>
        <dbReference type="Pfam" id="PF24968"/>
    </source>
</evidence>
<gene>
    <name evidence="3" type="ORF">PENSTE_c003G05597</name>
</gene>
<dbReference type="AlphaFoldDB" id="A0A1V6TRL8"/>
<accession>A0A1V6TRL8</accession>
<protein>
    <recommendedName>
        <fullName evidence="2">DUF7770 domain-containing protein</fullName>
    </recommendedName>
</protein>
<dbReference type="OrthoDB" id="4365727at2759"/>
<name>A0A1V6TRL8_9EURO</name>
<sequence>MNPILSPRQSSQFSPESTASSAERSMSSPETSSSSEWDDDIPPLNHELDESVLNLHVECIRVSLVAEDYGIYEHAHDSTHAVIYLLTSDGKSVELNMGSPSVWTYMGKFVVRHRPFRDHRNSYKRWTVRVSNGVLFRQILHVIETETMHLYKYDPSGLGCRYWVYNVIGEVSACDYFNDFNPLPAEPYNEFEEWIQYSYPAGREPVFSPLVEGIFPYNPLLATRCFLD</sequence>
<keyword evidence="4" id="KW-1185">Reference proteome</keyword>
<reference evidence="4" key="1">
    <citation type="journal article" date="2017" name="Nat. Microbiol.">
        <title>Global analysis of biosynthetic gene clusters reveals vast potential of secondary metabolite production in Penicillium species.</title>
        <authorList>
            <person name="Nielsen J.C."/>
            <person name="Grijseels S."/>
            <person name="Prigent S."/>
            <person name="Ji B."/>
            <person name="Dainat J."/>
            <person name="Nielsen K.F."/>
            <person name="Frisvad J.C."/>
            <person name="Workman M."/>
            <person name="Nielsen J."/>
        </authorList>
    </citation>
    <scope>NUCLEOTIDE SEQUENCE [LARGE SCALE GENOMIC DNA]</scope>
    <source>
        <strain evidence="4">IBT 24891</strain>
    </source>
</reference>
<evidence type="ECO:0000313" key="4">
    <source>
        <dbReference type="Proteomes" id="UP000191285"/>
    </source>
</evidence>
<dbReference type="STRING" id="303698.A0A1V6TRL8"/>
<comment type="caution">
    <text evidence="3">The sequence shown here is derived from an EMBL/GenBank/DDBJ whole genome shotgun (WGS) entry which is preliminary data.</text>
</comment>
<evidence type="ECO:0000313" key="3">
    <source>
        <dbReference type="EMBL" id="OQE28634.1"/>
    </source>
</evidence>
<dbReference type="EMBL" id="MLKD01000003">
    <property type="protein sequence ID" value="OQE28634.1"/>
    <property type="molecule type" value="Genomic_DNA"/>
</dbReference>
<feature type="region of interest" description="Disordered" evidence="1">
    <location>
        <begin position="1"/>
        <end position="41"/>
    </location>
</feature>
<evidence type="ECO:0000256" key="1">
    <source>
        <dbReference type="SAM" id="MobiDB-lite"/>
    </source>
</evidence>
<organism evidence="3 4">
    <name type="scientific">Penicillium steckii</name>
    <dbReference type="NCBI Taxonomy" id="303698"/>
    <lineage>
        <taxon>Eukaryota</taxon>
        <taxon>Fungi</taxon>
        <taxon>Dikarya</taxon>
        <taxon>Ascomycota</taxon>
        <taxon>Pezizomycotina</taxon>
        <taxon>Eurotiomycetes</taxon>
        <taxon>Eurotiomycetidae</taxon>
        <taxon>Eurotiales</taxon>
        <taxon>Aspergillaceae</taxon>
        <taxon>Penicillium</taxon>
    </lineage>
</organism>
<dbReference type="Proteomes" id="UP000191285">
    <property type="component" value="Unassembled WGS sequence"/>
</dbReference>
<dbReference type="InterPro" id="IPR056672">
    <property type="entry name" value="DUF7770"/>
</dbReference>
<feature type="compositionally biased region" description="Low complexity" evidence="1">
    <location>
        <begin position="16"/>
        <end position="35"/>
    </location>
</feature>
<feature type="domain" description="DUF7770" evidence="2">
    <location>
        <begin position="64"/>
        <end position="215"/>
    </location>
</feature>